<keyword evidence="3" id="KW-1185">Reference proteome</keyword>
<sequence length="93" mass="10394">MEDLRRLGGILHAPLSARRILGARHSSLGICQTDYAGICSAGRKGKLLLKKKKKVLRARLINSVKPTHFSDGNGSSFLQMRHQTERELTKEIK</sequence>
<feature type="region of interest" description="Disordered" evidence="1">
    <location>
        <begin position="72"/>
        <end position="93"/>
    </location>
</feature>
<feature type="compositionally biased region" description="Basic and acidic residues" evidence="1">
    <location>
        <begin position="82"/>
        <end position="93"/>
    </location>
</feature>
<dbReference type="EMBL" id="BPLQ01002657">
    <property type="protein sequence ID" value="GIX94796.1"/>
    <property type="molecule type" value="Genomic_DNA"/>
</dbReference>
<comment type="caution">
    <text evidence="2">The sequence shown here is derived from an EMBL/GenBank/DDBJ whole genome shotgun (WGS) entry which is preliminary data.</text>
</comment>
<gene>
    <name evidence="2" type="ORF">CDAR_211822</name>
</gene>
<evidence type="ECO:0000313" key="3">
    <source>
        <dbReference type="Proteomes" id="UP001054837"/>
    </source>
</evidence>
<accession>A0AAV4PGG4</accession>
<protein>
    <submittedName>
        <fullName evidence="2">Uncharacterized protein</fullName>
    </submittedName>
</protein>
<dbReference type="AlphaFoldDB" id="A0AAV4PGG4"/>
<proteinExistence type="predicted"/>
<evidence type="ECO:0000313" key="2">
    <source>
        <dbReference type="EMBL" id="GIX94796.1"/>
    </source>
</evidence>
<organism evidence="2 3">
    <name type="scientific">Caerostris darwini</name>
    <dbReference type="NCBI Taxonomy" id="1538125"/>
    <lineage>
        <taxon>Eukaryota</taxon>
        <taxon>Metazoa</taxon>
        <taxon>Ecdysozoa</taxon>
        <taxon>Arthropoda</taxon>
        <taxon>Chelicerata</taxon>
        <taxon>Arachnida</taxon>
        <taxon>Araneae</taxon>
        <taxon>Araneomorphae</taxon>
        <taxon>Entelegynae</taxon>
        <taxon>Araneoidea</taxon>
        <taxon>Araneidae</taxon>
        <taxon>Caerostris</taxon>
    </lineage>
</organism>
<evidence type="ECO:0000256" key="1">
    <source>
        <dbReference type="SAM" id="MobiDB-lite"/>
    </source>
</evidence>
<dbReference type="Proteomes" id="UP001054837">
    <property type="component" value="Unassembled WGS sequence"/>
</dbReference>
<name>A0AAV4PGG4_9ARAC</name>
<reference evidence="2 3" key="1">
    <citation type="submission" date="2021-06" db="EMBL/GenBank/DDBJ databases">
        <title>Caerostris darwini draft genome.</title>
        <authorList>
            <person name="Kono N."/>
            <person name="Arakawa K."/>
        </authorList>
    </citation>
    <scope>NUCLEOTIDE SEQUENCE [LARGE SCALE GENOMIC DNA]</scope>
</reference>